<dbReference type="AlphaFoldDB" id="A0A6A5SM27"/>
<feature type="compositionally biased region" description="Basic and acidic residues" evidence="1">
    <location>
        <begin position="122"/>
        <end position="142"/>
    </location>
</feature>
<sequence>MPQTDLPHPSSLAHTNATNNSPSRFGSPSHPSPPPPRRRHISLSSSAAPDPIIGQVTLAGKFKCLSPSCSSDQLTFSRQADFKRHYENVHAGRVVEHFCPEEGCSRSRRPAGGKSKGRSFKGRMDKMKEHLRTVHEKGEKERKRSRGKMGGRVNEDEEGPPHT</sequence>
<protein>
    <recommendedName>
        <fullName evidence="4">C2H2-type domain-containing protein</fullName>
    </recommendedName>
</protein>
<name>A0A6A5SM27_9PLEO</name>
<accession>A0A6A5SM27</accession>
<proteinExistence type="predicted"/>
<evidence type="ECO:0008006" key="4">
    <source>
        <dbReference type="Google" id="ProtNLM"/>
    </source>
</evidence>
<evidence type="ECO:0000313" key="2">
    <source>
        <dbReference type="EMBL" id="KAF1940740.1"/>
    </source>
</evidence>
<organism evidence="2 3">
    <name type="scientific">Clathrospora elynae</name>
    <dbReference type="NCBI Taxonomy" id="706981"/>
    <lineage>
        <taxon>Eukaryota</taxon>
        <taxon>Fungi</taxon>
        <taxon>Dikarya</taxon>
        <taxon>Ascomycota</taxon>
        <taxon>Pezizomycotina</taxon>
        <taxon>Dothideomycetes</taxon>
        <taxon>Pleosporomycetidae</taxon>
        <taxon>Pleosporales</taxon>
        <taxon>Diademaceae</taxon>
        <taxon>Clathrospora</taxon>
    </lineage>
</organism>
<evidence type="ECO:0000256" key="1">
    <source>
        <dbReference type="SAM" id="MobiDB-lite"/>
    </source>
</evidence>
<gene>
    <name evidence="2" type="ORF">EJ02DRAFT_455791</name>
</gene>
<dbReference type="OrthoDB" id="2687452at2759"/>
<feature type="region of interest" description="Disordered" evidence="1">
    <location>
        <begin position="102"/>
        <end position="163"/>
    </location>
</feature>
<dbReference type="Proteomes" id="UP000800038">
    <property type="component" value="Unassembled WGS sequence"/>
</dbReference>
<reference evidence="2" key="1">
    <citation type="journal article" date="2020" name="Stud. Mycol.">
        <title>101 Dothideomycetes genomes: a test case for predicting lifestyles and emergence of pathogens.</title>
        <authorList>
            <person name="Haridas S."/>
            <person name="Albert R."/>
            <person name="Binder M."/>
            <person name="Bloem J."/>
            <person name="Labutti K."/>
            <person name="Salamov A."/>
            <person name="Andreopoulos B."/>
            <person name="Baker S."/>
            <person name="Barry K."/>
            <person name="Bills G."/>
            <person name="Bluhm B."/>
            <person name="Cannon C."/>
            <person name="Castanera R."/>
            <person name="Culley D."/>
            <person name="Daum C."/>
            <person name="Ezra D."/>
            <person name="Gonzalez J."/>
            <person name="Henrissat B."/>
            <person name="Kuo A."/>
            <person name="Liang C."/>
            <person name="Lipzen A."/>
            <person name="Lutzoni F."/>
            <person name="Magnuson J."/>
            <person name="Mondo S."/>
            <person name="Nolan M."/>
            <person name="Ohm R."/>
            <person name="Pangilinan J."/>
            <person name="Park H.-J."/>
            <person name="Ramirez L."/>
            <person name="Alfaro M."/>
            <person name="Sun H."/>
            <person name="Tritt A."/>
            <person name="Yoshinaga Y."/>
            <person name="Zwiers L.-H."/>
            <person name="Turgeon B."/>
            <person name="Goodwin S."/>
            <person name="Spatafora J."/>
            <person name="Crous P."/>
            <person name="Grigoriev I."/>
        </authorList>
    </citation>
    <scope>NUCLEOTIDE SEQUENCE</scope>
    <source>
        <strain evidence="2">CBS 161.51</strain>
    </source>
</reference>
<feature type="region of interest" description="Disordered" evidence="1">
    <location>
        <begin position="1"/>
        <end position="48"/>
    </location>
</feature>
<feature type="compositionally biased region" description="Basic residues" evidence="1">
    <location>
        <begin position="106"/>
        <end position="121"/>
    </location>
</feature>
<keyword evidence="3" id="KW-1185">Reference proteome</keyword>
<dbReference type="EMBL" id="ML976058">
    <property type="protein sequence ID" value="KAF1940740.1"/>
    <property type="molecule type" value="Genomic_DNA"/>
</dbReference>
<evidence type="ECO:0000313" key="3">
    <source>
        <dbReference type="Proteomes" id="UP000800038"/>
    </source>
</evidence>